<feature type="transmembrane region" description="Helical" evidence="2">
    <location>
        <begin position="88"/>
        <end position="119"/>
    </location>
</feature>
<feature type="region of interest" description="Disordered" evidence="1">
    <location>
        <begin position="1"/>
        <end position="25"/>
    </location>
</feature>
<proteinExistence type="predicted"/>
<keyword evidence="2" id="KW-0812">Transmembrane</keyword>
<organism evidence="3 4">
    <name type="scientific">Microbacterium hatanonis</name>
    <dbReference type="NCBI Taxonomy" id="404366"/>
    <lineage>
        <taxon>Bacteria</taxon>
        <taxon>Bacillati</taxon>
        <taxon>Actinomycetota</taxon>
        <taxon>Actinomycetes</taxon>
        <taxon>Micrococcales</taxon>
        <taxon>Microbacteriaceae</taxon>
        <taxon>Microbacterium</taxon>
    </lineage>
</organism>
<protein>
    <recommendedName>
        <fullName evidence="5">DUF4190 domain-containing protein</fullName>
    </recommendedName>
</protein>
<dbReference type="EMBL" id="VRSV01000002">
    <property type="protein sequence ID" value="TXK10434.1"/>
    <property type="molecule type" value="Genomic_DNA"/>
</dbReference>
<name>A0A5C8HZE5_9MICO</name>
<dbReference type="Proteomes" id="UP000321034">
    <property type="component" value="Unassembled WGS sequence"/>
</dbReference>
<gene>
    <name evidence="3" type="ORF">FVP77_16540</name>
</gene>
<reference evidence="3 4" key="1">
    <citation type="submission" date="2019-08" db="EMBL/GenBank/DDBJ databases">
        <authorList>
            <person name="Dong K."/>
        </authorList>
    </citation>
    <scope>NUCLEOTIDE SEQUENCE [LARGE SCALE GENOMIC DNA]</scope>
    <source>
        <strain evidence="3 4">JCM14558</strain>
    </source>
</reference>
<dbReference type="RefSeq" id="WP_147895603.1">
    <property type="nucleotide sequence ID" value="NZ_BAAANR010000001.1"/>
</dbReference>
<evidence type="ECO:0008006" key="5">
    <source>
        <dbReference type="Google" id="ProtNLM"/>
    </source>
</evidence>
<evidence type="ECO:0000256" key="1">
    <source>
        <dbReference type="SAM" id="MobiDB-lite"/>
    </source>
</evidence>
<evidence type="ECO:0000313" key="3">
    <source>
        <dbReference type="EMBL" id="TXK10434.1"/>
    </source>
</evidence>
<evidence type="ECO:0000256" key="2">
    <source>
        <dbReference type="SAM" id="Phobius"/>
    </source>
</evidence>
<evidence type="ECO:0000313" key="4">
    <source>
        <dbReference type="Proteomes" id="UP000321034"/>
    </source>
</evidence>
<dbReference type="AlphaFoldDB" id="A0A5C8HZE5"/>
<comment type="caution">
    <text evidence="3">The sequence shown here is derived from an EMBL/GenBank/DDBJ whole genome shotgun (WGS) entry which is preliminary data.</text>
</comment>
<keyword evidence="2" id="KW-1133">Transmembrane helix</keyword>
<dbReference type="OrthoDB" id="5084049at2"/>
<keyword evidence="2" id="KW-0472">Membrane</keyword>
<feature type="transmembrane region" description="Helical" evidence="2">
    <location>
        <begin position="131"/>
        <end position="152"/>
    </location>
</feature>
<sequence>MSDHERLDDGVPVLPGPPPPVPDLDAISASVERRRRATVPPPEEVDPRVENDAVSRALVVDDAAVADAVPVAATQEAPLRAPRPVVGAWALGLAIVSLAASFVGGWMLPLGLVAIVTAIVASRRPVERRGVVVWAIVLGALSVLYSAGWLLWAASRAGLLG</sequence>
<accession>A0A5C8HZE5</accession>
<keyword evidence="4" id="KW-1185">Reference proteome</keyword>